<evidence type="ECO:0000256" key="2">
    <source>
        <dbReference type="ARBA" id="ARBA00005587"/>
    </source>
</evidence>
<dbReference type="InterPro" id="IPR047623">
    <property type="entry name" value="SatP"/>
</dbReference>
<dbReference type="EMBL" id="MLJW01000024">
    <property type="protein sequence ID" value="OIR09919.1"/>
    <property type="molecule type" value="Genomic_DNA"/>
</dbReference>
<keyword evidence="3 6" id="KW-0812">Transmembrane</keyword>
<proteinExistence type="inferred from homology"/>
<name>A0A1J5SN67_9ZZZZ</name>
<dbReference type="NCBIfam" id="NF038013">
    <property type="entry name" value="AceTr_1"/>
    <property type="match status" value="1"/>
</dbReference>
<reference evidence="7" key="1">
    <citation type="submission" date="2016-10" db="EMBL/GenBank/DDBJ databases">
        <title>Sequence of Gallionella enrichment culture.</title>
        <authorList>
            <person name="Poehlein A."/>
            <person name="Muehling M."/>
            <person name="Daniel R."/>
        </authorList>
    </citation>
    <scope>NUCLEOTIDE SEQUENCE</scope>
</reference>
<comment type="caution">
    <text evidence="7">The sequence shown here is derived from an EMBL/GenBank/DDBJ whole genome shotgun (WGS) entry which is preliminary data.</text>
</comment>
<keyword evidence="5 6" id="KW-0472">Membrane</keyword>
<dbReference type="GO" id="GO:0015360">
    <property type="term" value="F:acetate:proton symporter activity"/>
    <property type="evidence" value="ECO:0007669"/>
    <property type="project" value="TreeGrafter"/>
</dbReference>
<evidence type="ECO:0000256" key="3">
    <source>
        <dbReference type="ARBA" id="ARBA00022692"/>
    </source>
</evidence>
<comment type="subcellular location">
    <subcellularLocation>
        <location evidence="1">Membrane</location>
        <topology evidence="1">Multi-pass membrane protein</topology>
    </subcellularLocation>
</comment>
<gene>
    <name evidence="7" type="primary">satP_2</name>
    <name evidence="7" type="ORF">GALL_78400</name>
</gene>
<protein>
    <submittedName>
        <fullName evidence="7">Succinate-acetate/proton symporter SatP</fullName>
    </submittedName>
</protein>
<organism evidence="7">
    <name type="scientific">mine drainage metagenome</name>
    <dbReference type="NCBI Taxonomy" id="410659"/>
    <lineage>
        <taxon>unclassified sequences</taxon>
        <taxon>metagenomes</taxon>
        <taxon>ecological metagenomes</taxon>
    </lineage>
</organism>
<accession>A0A1J5SN67</accession>
<dbReference type="PANTHER" id="PTHR30178">
    <property type="entry name" value="INNER MEMBRANE PROTEIN YAAH"/>
    <property type="match status" value="1"/>
</dbReference>
<dbReference type="AlphaFoldDB" id="A0A1J5SN67"/>
<keyword evidence="4 6" id="KW-1133">Transmembrane helix</keyword>
<dbReference type="GO" id="GO:0071422">
    <property type="term" value="P:succinate transmembrane transport"/>
    <property type="evidence" value="ECO:0007669"/>
    <property type="project" value="TreeGrafter"/>
</dbReference>
<feature type="transmembrane region" description="Helical" evidence="6">
    <location>
        <begin position="140"/>
        <end position="162"/>
    </location>
</feature>
<feature type="transmembrane region" description="Helical" evidence="6">
    <location>
        <begin position="46"/>
        <end position="68"/>
    </location>
</feature>
<dbReference type="PANTHER" id="PTHR30178:SF3">
    <property type="entry name" value="SUCCINATE-ACETATE_PROTON SYMPORTER SATP"/>
    <property type="match status" value="1"/>
</dbReference>
<evidence type="ECO:0000256" key="5">
    <source>
        <dbReference type="ARBA" id="ARBA00023136"/>
    </source>
</evidence>
<dbReference type="GO" id="GO:0005886">
    <property type="term" value="C:plasma membrane"/>
    <property type="evidence" value="ECO:0007669"/>
    <property type="project" value="TreeGrafter"/>
</dbReference>
<evidence type="ECO:0000313" key="7">
    <source>
        <dbReference type="EMBL" id="OIR09919.1"/>
    </source>
</evidence>
<dbReference type="InterPro" id="IPR000791">
    <property type="entry name" value="Gpr1/Fun34/SatP-like"/>
</dbReference>
<feature type="transmembrane region" description="Helical" evidence="6">
    <location>
        <begin position="80"/>
        <end position="101"/>
    </location>
</feature>
<feature type="transmembrane region" description="Helical" evidence="6">
    <location>
        <begin position="168"/>
        <end position="189"/>
    </location>
</feature>
<evidence type="ECO:0000256" key="4">
    <source>
        <dbReference type="ARBA" id="ARBA00022989"/>
    </source>
</evidence>
<dbReference type="Pfam" id="PF01184">
    <property type="entry name" value="Gpr1_Fun34_YaaH"/>
    <property type="match status" value="1"/>
</dbReference>
<evidence type="ECO:0000256" key="6">
    <source>
        <dbReference type="SAM" id="Phobius"/>
    </source>
</evidence>
<sequence length="205" mass="22130">MSQMSSITVETGKQAAAPAAPKVGNPAVVGLGGFGMTTLLLQFHNLGWIGIGPVIWIGLLFGGLAQMIAGLQEQKTGNNFGYAAFTGYGVFWIALCAYLLGSTTDNKLLALNENDLGFFMFGWTLFSVGLWFGSLKISKAMFVTFTTLVAGFVLLDLVFWGHPELKPIAAWDLIVCALAAWYMMFHVILNDVFGRDVLPVGKPLL</sequence>
<comment type="similarity">
    <text evidence="2">Belongs to the acetate uptake transporter (AceTr) (TC 2.A.96) family.</text>
</comment>
<evidence type="ECO:0000256" key="1">
    <source>
        <dbReference type="ARBA" id="ARBA00004141"/>
    </source>
</evidence>
<feature type="transmembrane region" description="Helical" evidence="6">
    <location>
        <begin position="116"/>
        <end position="133"/>
    </location>
</feature>